<evidence type="ECO:0000256" key="5">
    <source>
        <dbReference type="ARBA" id="ARBA00022801"/>
    </source>
</evidence>
<dbReference type="CDD" id="cd00035">
    <property type="entry name" value="ChtBD1"/>
    <property type="match status" value="1"/>
</dbReference>
<evidence type="ECO:0000256" key="2">
    <source>
        <dbReference type="ARBA" id="ARBA00022669"/>
    </source>
</evidence>
<keyword evidence="6" id="KW-0119">Carbohydrate metabolism</keyword>
<dbReference type="InterPro" id="IPR018371">
    <property type="entry name" value="Chitin-binding_1_CS"/>
</dbReference>
<gene>
    <name evidence="11" type="ORF">HK105_205094</name>
</gene>
<dbReference type="CDD" id="cd10951">
    <property type="entry name" value="CE4_ClCDA_like"/>
    <property type="match status" value="1"/>
</dbReference>
<dbReference type="SMART" id="SM00270">
    <property type="entry name" value="ChtBD1"/>
    <property type="match status" value="3"/>
</dbReference>
<dbReference type="Gene3D" id="3.30.60.10">
    <property type="entry name" value="Endochitinase-like"/>
    <property type="match status" value="3"/>
</dbReference>
<dbReference type="EMBL" id="JADGIZ020000025">
    <property type="protein sequence ID" value="KAL2915229.1"/>
    <property type="molecule type" value="Genomic_DNA"/>
</dbReference>
<keyword evidence="12" id="KW-1185">Reference proteome</keyword>
<sequence length="526" mass="54819">MSLTANAPTSPSALFTLALRPALLAAPPTTAAVVPNPGCVGKPGGPGCLLGSRYDVLFVAIPVSPDGSCGITEQGKDTGYTCPSGQCCSQYGYCGTTSAYCNSKSQFLDIRCSTDLVCLSGPTSAGTISPDGTCGITEQGKNTGYTCPSGQCCSQYGYCGTTSDYCNANSQCAFGVCSGSSTTATAATTTAATSTKAVTSASSSASAATTSASKTTSAAPSPTSTVTISPDGTCGITDVGKNTGYTCPSGQCCSQYGYCGTTSDYCNAKSQCAFGVCSGTSTTTAASPSPAPTNFPQPDPSKAAPYIEACKRSGTFALTFDDGPSSYVPRLLDILKANGVKATFFINGRNFADLTQADSQDRLRRAFNEGHQIASHTLTHADLATLSNAAMWQEMADNDALIKAVIGKRPVYMRPPYGSYNDNVLAAMGTWGYKVIGWNVDSKDYEHTGQPNFMQLNEDNYNSDLAAIGAKFPTTPLMTLQHDHVPEDSTPDGWAQHVITEFKARGYTFVTVGECLNDSPDNWYRA</sequence>
<dbReference type="PROSITE" id="PS51677">
    <property type="entry name" value="NODB"/>
    <property type="match status" value="1"/>
</dbReference>
<dbReference type="PROSITE" id="PS00026">
    <property type="entry name" value="CHIT_BIND_I_1"/>
    <property type="match status" value="2"/>
</dbReference>
<feature type="disulfide bond" evidence="7">
    <location>
        <begin position="252"/>
        <end position="266"/>
    </location>
</feature>
<dbReference type="Pfam" id="PF00187">
    <property type="entry name" value="Chitin_bind_1"/>
    <property type="match status" value="3"/>
</dbReference>
<evidence type="ECO:0000256" key="7">
    <source>
        <dbReference type="PROSITE-ProRule" id="PRU00261"/>
    </source>
</evidence>
<feature type="domain" description="Chitin-binding type-1" evidence="9">
    <location>
        <begin position="66"/>
        <end position="114"/>
    </location>
</feature>
<dbReference type="InterPro" id="IPR002509">
    <property type="entry name" value="NODB_dom"/>
</dbReference>
<keyword evidence="2 7" id="KW-0147">Chitin-binding</keyword>
<evidence type="ECO:0000256" key="1">
    <source>
        <dbReference type="ARBA" id="ARBA00001941"/>
    </source>
</evidence>
<dbReference type="PANTHER" id="PTHR46471">
    <property type="entry name" value="CHITIN DEACETYLASE"/>
    <property type="match status" value="1"/>
</dbReference>
<evidence type="ECO:0000256" key="3">
    <source>
        <dbReference type="ARBA" id="ARBA00022723"/>
    </source>
</evidence>
<dbReference type="Proteomes" id="UP001527925">
    <property type="component" value="Unassembled WGS sequence"/>
</dbReference>
<feature type="domain" description="Chitin-binding type-1" evidence="9">
    <location>
        <begin position="131"/>
        <end position="179"/>
    </location>
</feature>
<evidence type="ECO:0000256" key="6">
    <source>
        <dbReference type="ARBA" id="ARBA00023277"/>
    </source>
</evidence>
<keyword evidence="7" id="KW-1015">Disulfide bond</keyword>
<feature type="disulfide bond" evidence="7">
    <location>
        <begin position="152"/>
        <end position="166"/>
    </location>
</feature>
<keyword evidence="4 8" id="KW-0732">Signal</keyword>
<evidence type="ECO:0000256" key="8">
    <source>
        <dbReference type="SAM" id="SignalP"/>
    </source>
</evidence>
<reference evidence="11 12" key="1">
    <citation type="submission" date="2023-09" db="EMBL/GenBank/DDBJ databases">
        <title>Pangenome analysis of Batrachochytrium dendrobatidis and related Chytrids.</title>
        <authorList>
            <person name="Yacoub M.N."/>
            <person name="Stajich J.E."/>
            <person name="James T.Y."/>
        </authorList>
    </citation>
    <scope>NUCLEOTIDE SEQUENCE [LARGE SCALE GENOMIC DNA]</scope>
    <source>
        <strain evidence="11 12">JEL0888</strain>
    </source>
</reference>
<feature type="disulfide bond" evidence="7">
    <location>
        <begin position="147"/>
        <end position="159"/>
    </location>
</feature>
<feature type="domain" description="Chitin-binding type-1" evidence="9">
    <location>
        <begin position="231"/>
        <end position="279"/>
    </location>
</feature>
<dbReference type="PROSITE" id="PS50941">
    <property type="entry name" value="CHIT_BIND_I_2"/>
    <property type="match status" value="3"/>
</dbReference>
<dbReference type="Gene3D" id="3.20.20.370">
    <property type="entry name" value="Glycoside hydrolase/deacetylase"/>
    <property type="match status" value="1"/>
</dbReference>
<feature type="disulfide bond" evidence="7">
    <location>
        <begin position="87"/>
        <end position="101"/>
    </location>
</feature>
<dbReference type="InterPro" id="IPR036861">
    <property type="entry name" value="Endochitinase-like_sf"/>
</dbReference>
<evidence type="ECO:0000256" key="4">
    <source>
        <dbReference type="ARBA" id="ARBA00022729"/>
    </source>
</evidence>
<accession>A0ABR4N6Z3</accession>
<evidence type="ECO:0000313" key="12">
    <source>
        <dbReference type="Proteomes" id="UP001527925"/>
    </source>
</evidence>
<feature type="disulfide bond" evidence="7">
    <location>
        <begin position="247"/>
        <end position="259"/>
    </location>
</feature>
<dbReference type="InterPro" id="IPR011330">
    <property type="entry name" value="Glyco_hydro/deAcase_b/a-brl"/>
</dbReference>
<evidence type="ECO:0000259" key="9">
    <source>
        <dbReference type="PROSITE" id="PS50941"/>
    </source>
</evidence>
<evidence type="ECO:0000259" key="10">
    <source>
        <dbReference type="PROSITE" id="PS51677"/>
    </source>
</evidence>
<feature type="chain" id="PRO_5047129473" description="Chitin deacetylase" evidence="8">
    <location>
        <begin position="33"/>
        <end position="526"/>
    </location>
</feature>
<feature type="signal peptide" evidence="8">
    <location>
        <begin position="1"/>
        <end position="32"/>
    </location>
</feature>
<comment type="caution">
    <text evidence="7">Lacks conserved residue(s) required for the propagation of feature annotation.</text>
</comment>
<dbReference type="InterPro" id="IPR001002">
    <property type="entry name" value="Chitin-bd_1"/>
</dbReference>
<proteinExistence type="predicted"/>
<evidence type="ECO:0008006" key="13">
    <source>
        <dbReference type="Google" id="ProtNLM"/>
    </source>
</evidence>
<feature type="disulfide bond" evidence="7">
    <location>
        <begin position="82"/>
        <end position="94"/>
    </location>
</feature>
<dbReference type="PANTHER" id="PTHR46471:SF2">
    <property type="entry name" value="CHITIN DEACETYLASE-RELATED"/>
    <property type="match status" value="1"/>
</dbReference>
<name>A0ABR4N6Z3_9FUNG</name>
<comment type="cofactor">
    <cofactor evidence="1">
        <name>Co(2+)</name>
        <dbReference type="ChEBI" id="CHEBI:48828"/>
    </cofactor>
</comment>
<dbReference type="Pfam" id="PF01522">
    <property type="entry name" value="Polysacc_deac_1"/>
    <property type="match status" value="1"/>
</dbReference>
<protein>
    <recommendedName>
        <fullName evidence="13">Chitin deacetylase</fullName>
    </recommendedName>
</protein>
<dbReference type="SUPFAM" id="SSF88713">
    <property type="entry name" value="Glycoside hydrolase/deacetylase"/>
    <property type="match status" value="1"/>
</dbReference>
<keyword evidence="5" id="KW-0378">Hydrolase</keyword>
<organism evidence="11 12">
    <name type="scientific">Polyrhizophydium stewartii</name>
    <dbReference type="NCBI Taxonomy" id="2732419"/>
    <lineage>
        <taxon>Eukaryota</taxon>
        <taxon>Fungi</taxon>
        <taxon>Fungi incertae sedis</taxon>
        <taxon>Chytridiomycota</taxon>
        <taxon>Chytridiomycota incertae sedis</taxon>
        <taxon>Chytridiomycetes</taxon>
        <taxon>Rhizophydiales</taxon>
        <taxon>Rhizophydiales incertae sedis</taxon>
        <taxon>Polyrhizophydium</taxon>
    </lineage>
</organism>
<dbReference type="SUPFAM" id="SSF57016">
    <property type="entry name" value="Plant lectins/antimicrobial peptides"/>
    <property type="match status" value="3"/>
</dbReference>
<feature type="domain" description="NodB homology" evidence="10">
    <location>
        <begin position="314"/>
        <end position="510"/>
    </location>
</feature>
<keyword evidence="3" id="KW-0479">Metal-binding</keyword>
<evidence type="ECO:0000313" key="11">
    <source>
        <dbReference type="EMBL" id="KAL2915229.1"/>
    </source>
</evidence>
<comment type="caution">
    <text evidence="11">The sequence shown here is derived from an EMBL/GenBank/DDBJ whole genome shotgun (WGS) entry which is preliminary data.</text>
</comment>